<dbReference type="VEuPathDB" id="TriTrypDB:ADEAN_000357100"/>
<dbReference type="GO" id="GO:0005085">
    <property type="term" value="F:guanyl-nucleotide exchange factor activity"/>
    <property type="evidence" value="ECO:0007669"/>
    <property type="project" value="InterPro"/>
</dbReference>
<name>A0A7G2C8C9_9TRYP</name>
<reference evidence="3 4" key="1">
    <citation type="submission" date="2020-08" db="EMBL/GenBank/DDBJ databases">
        <authorList>
            <person name="Newling K."/>
            <person name="Davey J."/>
            <person name="Forrester S."/>
        </authorList>
    </citation>
    <scope>NUCLEOTIDE SEQUENCE [LARGE SCALE GENOMIC DNA]</scope>
    <source>
        <strain evidence="4">Crithidia deanei Carvalho (ATCC PRA-265)</strain>
    </source>
</reference>
<sequence length="170" mass="19373">MLEAKVWERIQSVFGEEYVRQNGGYMTAGDAETMVGVLLFLHANLHNALAKDQRLTVQQFVEDCNACLEIPLERSEVEAIYERMARGKWELDSLGRTPKEAAQSRQAGSLVSKIQWALVKRESEEQQINNNHNDGKKDTPVHVDPNAALEEEKGWESVKKEKKNIPFHNI</sequence>
<feature type="compositionally biased region" description="Basic and acidic residues" evidence="1">
    <location>
        <begin position="150"/>
        <end position="159"/>
    </location>
</feature>
<organism evidence="3 4">
    <name type="scientific">Angomonas deanei</name>
    <dbReference type="NCBI Taxonomy" id="59799"/>
    <lineage>
        <taxon>Eukaryota</taxon>
        <taxon>Discoba</taxon>
        <taxon>Euglenozoa</taxon>
        <taxon>Kinetoplastea</taxon>
        <taxon>Metakinetoplastina</taxon>
        <taxon>Trypanosomatida</taxon>
        <taxon>Trypanosomatidae</taxon>
        <taxon>Strigomonadinae</taxon>
        <taxon>Angomonas</taxon>
    </lineage>
</organism>
<evidence type="ECO:0000259" key="2">
    <source>
        <dbReference type="Pfam" id="PF01369"/>
    </source>
</evidence>
<dbReference type="InterPro" id="IPR035999">
    <property type="entry name" value="Sec7_dom_sf"/>
</dbReference>
<keyword evidence="4" id="KW-1185">Reference proteome</keyword>
<evidence type="ECO:0000313" key="3">
    <source>
        <dbReference type="EMBL" id="CAD2216110.1"/>
    </source>
</evidence>
<dbReference type="AlphaFoldDB" id="A0A7G2C8C9"/>
<protein>
    <submittedName>
        <fullName evidence="3">Sec7 domain containing protein, putative</fullName>
    </submittedName>
</protein>
<dbReference type="Gene3D" id="1.10.1000.11">
    <property type="entry name" value="Arf Nucleotide-binding Site Opener,domain 2"/>
    <property type="match status" value="1"/>
</dbReference>
<feature type="region of interest" description="Disordered" evidence="1">
    <location>
        <begin position="123"/>
        <end position="170"/>
    </location>
</feature>
<accession>A0A7G2C8C9</accession>
<dbReference type="Pfam" id="PF01369">
    <property type="entry name" value="Sec7"/>
    <property type="match status" value="1"/>
</dbReference>
<dbReference type="InterPro" id="IPR000904">
    <property type="entry name" value="Sec7_dom"/>
</dbReference>
<dbReference type="GO" id="GO:0032012">
    <property type="term" value="P:regulation of ARF protein signal transduction"/>
    <property type="evidence" value="ECO:0007669"/>
    <property type="project" value="InterPro"/>
</dbReference>
<dbReference type="InterPro" id="IPR023394">
    <property type="entry name" value="Sec7_C_sf"/>
</dbReference>
<gene>
    <name evidence="3" type="ORF">ADEAN_000357100</name>
</gene>
<proteinExistence type="predicted"/>
<evidence type="ECO:0000256" key="1">
    <source>
        <dbReference type="SAM" id="MobiDB-lite"/>
    </source>
</evidence>
<dbReference type="Proteomes" id="UP000515908">
    <property type="component" value="Chromosome 06"/>
</dbReference>
<dbReference type="OrthoDB" id="430364at2759"/>
<feature type="domain" description="SEC7" evidence="2">
    <location>
        <begin position="3"/>
        <end position="86"/>
    </location>
</feature>
<dbReference type="SUPFAM" id="SSF48425">
    <property type="entry name" value="Sec7 domain"/>
    <property type="match status" value="1"/>
</dbReference>
<dbReference type="EMBL" id="LR877150">
    <property type="protein sequence ID" value="CAD2216110.1"/>
    <property type="molecule type" value="Genomic_DNA"/>
</dbReference>
<evidence type="ECO:0000313" key="4">
    <source>
        <dbReference type="Proteomes" id="UP000515908"/>
    </source>
</evidence>